<dbReference type="PANTHER" id="PTHR21028">
    <property type="entry name" value="SI:CH211-156B7.4"/>
    <property type="match status" value="1"/>
</dbReference>
<organism evidence="3 4">
    <name type="scientific">Tachuris rubrigastra</name>
    <dbReference type="NCBI Taxonomy" id="495162"/>
    <lineage>
        <taxon>Eukaryota</taxon>
        <taxon>Metazoa</taxon>
        <taxon>Chordata</taxon>
        <taxon>Craniata</taxon>
        <taxon>Vertebrata</taxon>
        <taxon>Euteleostomi</taxon>
        <taxon>Archelosauria</taxon>
        <taxon>Archosauria</taxon>
        <taxon>Dinosauria</taxon>
        <taxon>Saurischia</taxon>
        <taxon>Theropoda</taxon>
        <taxon>Coelurosauria</taxon>
        <taxon>Aves</taxon>
        <taxon>Neognathae</taxon>
        <taxon>Neoaves</taxon>
        <taxon>Telluraves</taxon>
        <taxon>Australaves</taxon>
        <taxon>Passeriformes</taxon>
        <taxon>Tyrannidae</taxon>
        <taxon>Tachuris</taxon>
    </lineage>
</organism>
<dbReference type="PANTHER" id="PTHR21028:SF2">
    <property type="entry name" value="CYTH DOMAIN-CONTAINING PROTEIN"/>
    <property type="match status" value="1"/>
</dbReference>
<dbReference type="GO" id="GO:0016462">
    <property type="term" value="F:pyrophosphatase activity"/>
    <property type="evidence" value="ECO:0007669"/>
    <property type="project" value="UniProtKB-ARBA"/>
</dbReference>
<dbReference type="Pfam" id="PF01928">
    <property type="entry name" value="CYTH"/>
    <property type="match status" value="1"/>
</dbReference>
<comment type="caution">
    <text evidence="3">The sequence shown here is derived from an EMBL/GenBank/DDBJ whole genome shotgun (WGS) entry which is preliminary data.</text>
</comment>
<dbReference type="CDD" id="cd07890">
    <property type="entry name" value="CYTH-like_AC_IV-like"/>
    <property type="match status" value="1"/>
</dbReference>
<evidence type="ECO:0000313" key="4">
    <source>
        <dbReference type="Proteomes" id="UP000540952"/>
    </source>
</evidence>
<dbReference type="InterPro" id="IPR008173">
    <property type="entry name" value="Adenylyl_cyclase_CyaB"/>
</dbReference>
<proteinExistence type="predicted"/>
<dbReference type="SMART" id="SM01118">
    <property type="entry name" value="CYTH"/>
    <property type="match status" value="1"/>
</dbReference>
<gene>
    <name evidence="3" type="primary">Sub1_0</name>
    <name evidence="3" type="ORF">TACRUB_R15468</name>
</gene>
<feature type="compositionally biased region" description="Pro residues" evidence="1">
    <location>
        <begin position="57"/>
        <end position="78"/>
    </location>
</feature>
<sequence length="261" mass="27681">MGALGGMRRNVEVKARVRALAEARGAAERLLRGGPGEPSPGEPCPGELCPGELCPGEPSPGEPCPGEPSPGEPCPGEPSPGEGHAQGTARGQLLVQADTFFRVPRGRLKLRRTQDGRGELIFYERPDTTGPKLSSFTITPTADPDGLEAVLAQALGVLGVVRKERLLYLLGQTRVHLDRVEGLGDFLELEVRGWAGGSVGAQGCPELTPCPQVVLRQEQSVQDGEHVARELLRDLGVEEHDLISGAYLDLLLAKGQLGTRA</sequence>
<feature type="region of interest" description="Disordered" evidence="1">
    <location>
        <begin position="27"/>
        <end position="86"/>
    </location>
</feature>
<dbReference type="GO" id="GO:0006508">
    <property type="term" value="P:proteolysis"/>
    <property type="evidence" value="ECO:0007669"/>
    <property type="project" value="UniProtKB-KW"/>
</dbReference>
<protein>
    <submittedName>
        <fullName evidence="3">SUB1 protease</fullName>
    </submittedName>
</protein>
<dbReference type="AlphaFoldDB" id="A0A7K4WXK1"/>
<feature type="domain" description="CYTH" evidence="2">
    <location>
        <begin position="8"/>
        <end position="253"/>
    </location>
</feature>
<evidence type="ECO:0000259" key="2">
    <source>
        <dbReference type="SMART" id="SM01118"/>
    </source>
</evidence>
<dbReference type="SUPFAM" id="SSF55154">
    <property type="entry name" value="CYTH-like phosphatases"/>
    <property type="match status" value="1"/>
</dbReference>
<dbReference type="InterPro" id="IPR033469">
    <property type="entry name" value="CYTH-like_dom_sf"/>
</dbReference>
<accession>A0A7K4WXK1</accession>
<reference evidence="3 4" key="1">
    <citation type="submission" date="2019-09" db="EMBL/GenBank/DDBJ databases">
        <title>Bird 10,000 Genomes (B10K) Project - Family phase.</title>
        <authorList>
            <person name="Zhang G."/>
        </authorList>
    </citation>
    <scope>NUCLEOTIDE SEQUENCE [LARGE SCALE GENOMIC DNA]</scope>
    <source>
        <strain evidence="3">B10K-CU-031-13</strain>
        <tissue evidence="3">Muscle</tissue>
    </source>
</reference>
<keyword evidence="4" id="KW-1185">Reference proteome</keyword>
<dbReference type="InterPro" id="IPR023577">
    <property type="entry name" value="CYTH_domain"/>
</dbReference>
<evidence type="ECO:0000256" key="1">
    <source>
        <dbReference type="SAM" id="MobiDB-lite"/>
    </source>
</evidence>
<evidence type="ECO:0000313" key="3">
    <source>
        <dbReference type="EMBL" id="NWR39329.1"/>
    </source>
</evidence>
<dbReference type="Proteomes" id="UP000540952">
    <property type="component" value="Unassembled WGS sequence"/>
</dbReference>
<feature type="compositionally biased region" description="Low complexity" evidence="1">
    <location>
        <begin position="44"/>
        <end position="56"/>
    </location>
</feature>
<dbReference type="EMBL" id="VZRD01000649">
    <property type="protein sequence ID" value="NWR39329.1"/>
    <property type="molecule type" value="Genomic_DNA"/>
</dbReference>
<name>A0A7K4WXK1_9TYRA</name>
<keyword evidence="3" id="KW-0378">Hydrolase</keyword>
<keyword evidence="3" id="KW-0645">Protease</keyword>
<feature type="non-terminal residue" evidence="3">
    <location>
        <position position="1"/>
    </location>
</feature>
<dbReference type="Gene3D" id="2.40.320.10">
    <property type="entry name" value="Hypothetical Protein Pfu-838710-001"/>
    <property type="match status" value="1"/>
</dbReference>
<dbReference type="GO" id="GO:0008233">
    <property type="term" value="F:peptidase activity"/>
    <property type="evidence" value="ECO:0007669"/>
    <property type="project" value="UniProtKB-KW"/>
</dbReference>
<feature type="non-terminal residue" evidence="3">
    <location>
        <position position="261"/>
    </location>
</feature>